<dbReference type="PROSITE" id="PS01305">
    <property type="entry name" value="MOAA_NIFB_PQQE"/>
    <property type="match status" value="1"/>
</dbReference>
<dbReference type="InterPro" id="IPR010505">
    <property type="entry name" value="MoaA_twitch"/>
</dbReference>
<dbReference type="GO" id="GO:0046872">
    <property type="term" value="F:metal ion binding"/>
    <property type="evidence" value="ECO:0007669"/>
    <property type="project" value="UniProtKB-KW"/>
</dbReference>
<evidence type="ECO:0000256" key="3">
    <source>
        <dbReference type="ARBA" id="ARBA00012167"/>
    </source>
</evidence>
<comment type="cofactor">
    <cofactor evidence="1">
        <name>[4Fe-4S] cluster</name>
        <dbReference type="ChEBI" id="CHEBI:49883"/>
    </cofactor>
</comment>
<keyword evidence="11" id="KW-0501">Molybdenum cofactor biosynthesis</keyword>
<dbReference type="GO" id="GO:0061799">
    <property type="term" value="F:cyclic pyranopterin monophosphate synthase activity"/>
    <property type="evidence" value="ECO:0007669"/>
    <property type="project" value="TreeGrafter"/>
</dbReference>
<comment type="pathway">
    <text evidence="2">Cofactor biosynthesis; molybdopterin biosynthesis.</text>
</comment>
<dbReference type="STRING" id="70415.A0A5S6QBT2"/>
<dbReference type="SFLD" id="SFLDG01383">
    <property type="entry name" value="cyclic_pyranopterin_phosphate"/>
    <property type="match status" value="1"/>
</dbReference>
<dbReference type="InterPro" id="IPR058240">
    <property type="entry name" value="rSAM_sf"/>
</dbReference>
<evidence type="ECO:0000256" key="10">
    <source>
        <dbReference type="ARBA" id="ARBA00023134"/>
    </source>
</evidence>
<dbReference type="InterPro" id="IPR000385">
    <property type="entry name" value="MoaA_NifB_PqqE_Fe-S-bd_CS"/>
</dbReference>
<dbReference type="GO" id="GO:0006777">
    <property type="term" value="P:Mo-molybdopterin cofactor biosynthetic process"/>
    <property type="evidence" value="ECO:0007669"/>
    <property type="project" value="UniProtKB-KW"/>
</dbReference>
<evidence type="ECO:0000313" key="15">
    <source>
        <dbReference type="Proteomes" id="UP000046395"/>
    </source>
</evidence>
<keyword evidence="6" id="KW-0479">Metal-binding</keyword>
<dbReference type="GO" id="GO:0005525">
    <property type="term" value="F:GTP binding"/>
    <property type="evidence" value="ECO:0007669"/>
    <property type="project" value="UniProtKB-KW"/>
</dbReference>
<organism evidence="15 16">
    <name type="scientific">Trichuris muris</name>
    <name type="common">Mouse whipworm</name>
    <dbReference type="NCBI Taxonomy" id="70415"/>
    <lineage>
        <taxon>Eukaryota</taxon>
        <taxon>Metazoa</taxon>
        <taxon>Ecdysozoa</taxon>
        <taxon>Nematoda</taxon>
        <taxon>Enoplea</taxon>
        <taxon>Dorylaimia</taxon>
        <taxon>Trichinellida</taxon>
        <taxon>Trichuridae</taxon>
        <taxon>Trichuris</taxon>
    </lineage>
</organism>
<keyword evidence="8" id="KW-0408">Iron</keyword>
<keyword evidence="12" id="KW-0456">Lyase</keyword>
<proteinExistence type="predicted"/>
<dbReference type="InterPro" id="IPR013785">
    <property type="entry name" value="Aldolase_TIM"/>
</dbReference>
<evidence type="ECO:0000313" key="16">
    <source>
        <dbReference type="WBParaSite" id="TMUE_1000004791.1"/>
    </source>
</evidence>
<keyword evidence="7" id="KW-0547">Nucleotide-binding</keyword>
<evidence type="ECO:0000256" key="12">
    <source>
        <dbReference type="ARBA" id="ARBA00023239"/>
    </source>
</evidence>
<dbReference type="InterPro" id="IPR007197">
    <property type="entry name" value="rSAM"/>
</dbReference>
<dbReference type="Pfam" id="PF04055">
    <property type="entry name" value="Radical_SAM"/>
    <property type="match status" value="1"/>
</dbReference>
<evidence type="ECO:0000256" key="7">
    <source>
        <dbReference type="ARBA" id="ARBA00022741"/>
    </source>
</evidence>
<dbReference type="SFLD" id="SFLDS00029">
    <property type="entry name" value="Radical_SAM"/>
    <property type="match status" value="1"/>
</dbReference>
<keyword evidence="15" id="KW-1185">Reference proteome</keyword>
<dbReference type="CDD" id="cd21117">
    <property type="entry name" value="Twitch_MoaA"/>
    <property type="match status" value="1"/>
</dbReference>
<sequence>MGCLRLKSMVCYGYAVPAAGVSLGRRILQEMPAKNRFVESQVARHLSAQRTSQSLRDSFGRFHNYLRISLTDRCNLRCKYCMPMNGVTCYSPDQLLSQSEIFALTSLFSKLGVTKVRLTGGEPTVRTDLMDIVGSLSRISGLKKLGLTSNGILLRKMLPKLKERGLTHLNLSLDTLIEPKFQLITGSNGWKHVWKTIEMAERLYPVIKINCVVIRGYNEEELCDFVELTRNRSLDVRFIEYMPFNGNKWEYSKMVSYLEMMQTIQRQFGDLMKLENNLNDTSKGYQVPGFRGRIGFITSMSQHFCGSCSRLRLTADGCLKVCLHGNSEVSLRDAVRSGASEEALIELINKAILSKQEHHAGMFRLAEQSNRPMVQIGG</sequence>
<dbReference type="AlphaFoldDB" id="A0A5S6QBT2"/>
<dbReference type="SMART" id="SM00729">
    <property type="entry name" value="Elp3"/>
    <property type="match status" value="1"/>
</dbReference>
<dbReference type="UniPathway" id="UPA00344"/>
<dbReference type="InterPro" id="IPR006638">
    <property type="entry name" value="Elp3/MiaA/NifB-like_rSAM"/>
</dbReference>
<dbReference type="GO" id="GO:0061798">
    <property type="term" value="F:GTP 3',8'-cyclase activity"/>
    <property type="evidence" value="ECO:0007669"/>
    <property type="project" value="UniProtKB-EC"/>
</dbReference>
<dbReference type="Proteomes" id="UP000046395">
    <property type="component" value="Unassembled WGS sequence"/>
</dbReference>
<name>A0A5S6QBT2_TRIMR</name>
<feature type="domain" description="Radical SAM core" evidence="14">
    <location>
        <begin position="58"/>
        <end position="270"/>
    </location>
</feature>
<dbReference type="InterPro" id="IPR013483">
    <property type="entry name" value="MoaA"/>
</dbReference>
<dbReference type="InterPro" id="IPR040064">
    <property type="entry name" value="MoaA-like"/>
</dbReference>
<evidence type="ECO:0000256" key="5">
    <source>
        <dbReference type="ARBA" id="ARBA00022691"/>
    </source>
</evidence>
<reference evidence="16" key="1">
    <citation type="submission" date="2019-12" db="UniProtKB">
        <authorList>
            <consortium name="WormBaseParasite"/>
        </authorList>
    </citation>
    <scope>IDENTIFICATION</scope>
</reference>
<evidence type="ECO:0000259" key="14">
    <source>
        <dbReference type="PROSITE" id="PS51918"/>
    </source>
</evidence>
<dbReference type="GO" id="GO:0051539">
    <property type="term" value="F:4 iron, 4 sulfur cluster binding"/>
    <property type="evidence" value="ECO:0007669"/>
    <property type="project" value="UniProtKB-KW"/>
</dbReference>
<dbReference type="WBParaSite" id="TMUE_1000004791.1">
    <property type="protein sequence ID" value="TMUE_1000004791.1"/>
    <property type="gene ID" value="WBGene00294215"/>
</dbReference>
<keyword evidence="4" id="KW-0004">4Fe-4S</keyword>
<dbReference type="EC" id="4.1.99.22" evidence="3"/>
<evidence type="ECO:0000256" key="6">
    <source>
        <dbReference type="ARBA" id="ARBA00022723"/>
    </source>
</evidence>
<dbReference type="SUPFAM" id="SSF102114">
    <property type="entry name" value="Radical SAM enzymes"/>
    <property type="match status" value="1"/>
</dbReference>
<dbReference type="NCBIfam" id="TIGR02666">
    <property type="entry name" value="moaA"/>
    <property type="match status" value="1"/>
</dbReference>
<protein>
    <recommendedName>
        <fullName evidence="3">GTP 3',8-cyclase</fullName>
        <ecNumber evidence="3">4.1.99.22</ecNumber>
    </recommendedName>
</protein>
<dbReference type="PANTHER" id="PTHR22960">
    <property type="entry name" value="MOLYBDOPTERIN COFACTOR SYNTHESIS PROTEIN A"/>
    <property type="match status" value="1"/>
</dbReference>
<dbReference type="PANTHER" id="PTHR22960:SF0">
    <property type="entry name" value="MOLYBDENUM COFACTOR BIOSYNTHESIS PROTEIN 1"/>
    <property type="match status" value="1"/>
</dbReference>
<dbReference type="PROSITE" id="PS51918">
    <property type="entry name" value="RADICAL_SAM"/>
    <property type="match status" value="1"/>
</dbReference>
<evidence type="ECO:0000256" key="8">
    <source>
        <dbReference type="ARBA" id="ARBA00023004"/>
    </source>
</evidence>
<evidence type="ECO:0000256" key="1">
    <source>
        <dbReference type="ARBA" id="ARBA00001966"/>
    </source>
</evidence>
<evidence type="ECO:0000256" key="2">
    <source>
        <dbReference type="ARBA" id="ARBA00005046"/>
    </source>
</evidence>
<evidence type="ECO:0000256" key="4">
    <source>
        <dbReference type="ARBA" id="ARBA00022485"/>
    </source>
</evidence>
<evidence type="ECO:0000256" key="11">
    <source>
        <dbReference type="ARBA" id="ARBA00023150"/>
    </source>
</evidence>
<dbReference type="SFLD" id="SFLDG01067">
    <property type="entry name" value="SPASM/twitch_domain_containing"/>
    <property type="match status" value="1"/>
</dbReference>
<evidence type="ECO:0000256" key="13">
    <source>
        <dbReference type="ARBA" id="ARBA00048697"/>
    </source>
</evidence>
<keyword evidence="10" id="KW-0342">GTP-binding</keyword>
<dbReference type="Pfam" id="PF06463">
    <property type="entry name" value="Mob_synth_C"/>
    <property type="match status" value="1"/>
</dbReference>
<accession>A0A5S6QBT2</accession>
<dbReference type="CDD" id="cd01335">
    <property type="entry name" value="Radical_SAM"/>
    <property type="match status" value="1"/>
</dbReference>
<keyword evidence="9" id="KW-0411">Iron-sulfur</keyword>
<dbReference type="SFLD" id="SFLDG01386">
    <property type="entry name" value="main_SPASM_domain-containing"/>
    <property type="match status" value="1"/>
</dbReference>
<comment type="catalytic activity">
    <reaction evidence="13">
        <text>GTP + AH2 + S-adenosyl-L-methionine = (8S)-3',8-cyclo-7,8-dihydroguanosine 5'-triphosphate + 5'-deoxyadenosine + L-methionine + A + H(+)</text>
        <dbReference type="Rhea" id="RHEA:49576"/>
        <dbReference type="ChEBI" id="CHEBI:13193"/>
        <dbReference type="ChEBI" id="CHEBI:15378"/>
        <dbReference type="ChEBI" id="CHEBI:17319"/>
        <dbReference type="ChEBI" id="CHEBI:17499"/>
        <dbReference type="ChEBI" id="CHEBI:37565"/>
        <dbReference type="ChEBI" id="CHEBI:57844"/>
        <dbReference type="ChEBI" id="CHEBI:59789"/>
        <dbReference type="ChEBI" id="CHEBI:131766"/>
        <dbReference type="EC" id="4.1.99.22"/>
    </reaction>
</comment>
<dbReference type="Gene3D" id="3.20.20.70">
    <property type="entry name" value="Aldolase class I"/>
    <property type="match status" value="1"/>
</dbReference>
<dbReference type="InterPro" id="IPR050105">
    <property type="entry name" value="MoCo_biosynth_MoaA/MoaC"/>
</dbReference>
<keyword evidence="5" id="KW-0949">S-adenosyl-L-methionine</keyword>
<evidence type="ECO:0000256" key="9">
    <source>
        <dbReference type="ARBA" id="ARBA00023014"/>
    </source>
</evidence>